<dbReference type="OrthoDB" id="19938at2759"/>
<dbReference type="GO" id="GO:0034474">
    <property type="term" value="P:U2 snRNA 3'-end processing"/>
    <property type="evidence" value="ECO:0007669"/>
    <property type="project" value="InterPro"/>
</dbReference>
<accession>A0A183EDP7</accession>
<keyword evidence="2" id="KW-1185">Reference proteome</keyword>
<sequence>MFFHEVFSGVPRRPPDSVLRDLEKLNQEFDLSHYLSECREPDLLADIVKSQMRNRLRNAVIGPTATKASVLETLEYLGTHLAAHSPSERAASAYCLTLLLNRDTNIQASPIATNATPACSLQNIAFFAELKVAHHISCMVERLKDGAETDNIRINAVCFYERYVRDVE</sequence>
<dbReference type="GO" id="GO:0032039">
    <property type="term" value="C:integrator complex"/>
    <property type="evidence" value="ECO:0007669"/>
    <property type="project" value="InterPro"/>
</dbReference>
<dbReference type="EMBL" id="UYRT01087895">
    <property type="protein sequence ID" value="VDN33125.1"/>
    <property type="molecule type" value="Genomic_DNA"/>
</dbReference>
<evidence type="ECO:0000313" key="1">
    <source>
        <dbReference type="EMBL" id="VDN33125.1"/>
    </source>
</evidence>
<evidence type="ECO:0000313" key="2">
    <source>
        <dbReference type="Proteomes" id="UP000271098"/>
    </source>
</evidence>
<dbReference type="InterPro" id="IPR038902">
    <property type="entry name" value="INTS1"/>
</dbReference>
<reference evidence="3" key="1">
    <citation type="submission" date="2016-06" db="UniProtKB">
        <authorList>
            <consortium name="WormBaseParasite"/>
        </authorList>
    </citation>
    <scope>IDENTIFICATION</scope>
</reference>
<dbReference type="PANTHER" id="PTHR21224:SF1">
    <property type="entry name" value="INTEGRATOR COMPLEX SUBUNIT 1"/>
    <property type="match status" value="1"/>
</dbReference>
<dbReference type="PANTHER" id="PTHR21224">
    <property type="entry name" value="INTEGRATOR COMPLEX SUBUNIT 1"/>
    <property type="match status" value="1"/>
</dbReference>
<gene>
    <name evidence="1" type="ORF">GPUH_LOCUS19090</name>
</gene>
<reference evidence="1 2" key="2">
    <citation type="submission" date="2018-11" db="EMBL/GenBank/DDBJ databases">
        <authorList>
            <consortium name="Pathogen Informatics"/>
        </authorList>
    </citation>
    <scope>NUCLEOTIDE SEQUENCE [LARGE SCALE GENOMIC DNA]</scope>
</reference>
<dbReference type="AlphaFoldDB" id="A0A183EDP7"/>
<name>A0A183EDP7_9BILA</name>
<evidence type="ECO:0000313" key="3">
    <source>
        <dbReference type="WBParaSite" id="GPUH_0001911301-mRNA-1"/>
    </source>
</evidence>
<proteinExistence type="predicted"/>
<dbReference type="Proteomes" id="UP000271098">
    <property type="component" value="Unassembled WGS sequence"/>
</dbReference>
<organism evidence="3">
    <name type="scientific">Gongylonema pulchrum</name>
    <dbReference type="NCBI Taxonomy" id="637853"/>
    <lineage>
        <taxon>Eukaryota</taxon>
        <taxon>Metazoa</taxon>
        <taxon>Ecdysozoa</taxon>
        <taxon>Nematoda</taxon>
        <taxon>Chromadorea</taxon>
        <taxon>Rhabditida</taxon>
        <taxon>Spirurina</taxon>
        <taxon>Spiruromorpha</taxon>
        <taxon>Spiruroidea</taxon>
        <taxon>Gongylonematidae</taxon>
        <taxon>Gongylonema</taxon>
    </lineage>
</organism>
<dbReference type="WBParaSite" id="GPUH_0001911301-mRNA-1">
    <property type="protein sequence ID" value="GPUH_0001911301-mRNA-1"/>
    <property type="gene ID" value="GPUH_0001911301"/>
</dbReference>
<protein>
    <submittedName>
        <fullName evidence="3">Rapamycin-insensitive companion of mTOR</fullName>
    </submittedName>
</protein>